<proteinExistence type="evidence at transcript level"/>
<accession>G2HIA1</accession>
<feature type="region of interest" description="Disordered" evidence="1">
    <location>
        <begin position="169"/>
        <end position="191"/>
    </location>
</feature>
<name>G2HIA1_PANTR</name>
<dbReference type="AlphaFoldDB" id="G2HIA1"/>
<organism evidence="2">
    <name type="scientific">Pan troglodytes</name>
    <name type="common">Chimpanzee</name>
    <dbReference type="NCBI Taxonomy" id="9598"/>
    <lineage>
        <taxon>Eukaryota</taxon>
        <taxon>Metazoa</taxon>
        <taxon>Chordata</taxon>
        <taxon>Craniata</taxon>
        <taxon>Vertebrata</taxon>
        <taxon>Euteleostomi</taxon>
        <taxon>Mammalia</taxon>
        <taxon>Eutheria</taxon>
        <taxon>Euarchontoglires</taxon>
        <taxon>Primates</taxon>
        <taxon>Haplorrhini</taxon>
        <taxon>Catarrhini</taxon>
        <taxon>Hominidae</taxon>
        <taxon>Pan</taxon>
    </lineage>
</organism>
<feature type="region of interest" description="Disordered" evidence="1">
    <location>
        <begin position="38"/>
        <end position="68"/>
    </location>
</feature>
<reference evidence="2" key="1">
    <citation type="journal article" date="2011" name="Funct. Integr. Genomics">
        <title>Major chimpanzee-specific structural changes in sperm development-associated genes.</title>
        <authorList>
            <person name="Kim R.N."/>
            <person name="Kim D.W."/>
            <person name="Choi S.H."/>
            <person name="Chae S.H."/>
            <person name="Nam S.H."/>
            <person name="Kim D.W."/>
            <person name="Kim A."/>
            <person name="Kang A."/>
            <person name="Park K.H."/>
            <person name="Lee Y.S."/>
            <person name="Hirai M."/>
            <person name="Suzuki Y."/>
            <person name="Sugano S."/>
            <person name="Hashimoto K."/>
            <person name="Kim D.S."/>
            <person name="Park H.S."/>
        </authorList>
    </citation>
    <scope>NUCLEOTIDE SEQUENCE</scope>
    <source>
        <tissue evidence="2">Testis</tissue>
    </source>
</reference>
<evidence type="ECO:0000256" key="1">
    <source>
        <dbReference type="SAM" id="MobiDB-lite"/>
    </source>
</evidence>
<sequence length="191" mass="20955">MTSPEIEPFGSMRDCVAKSIGGKARLVPWPRGFLGRGHGEEAPAGPAHQSWARRGSKQHPAVRGSLRPGMRGWQTWESQGRVLRSEKDCPRDPWWTSWVLSGPCDSDDTKASAFEWVQVHARAWCFPAWPWRELGGLASGEDRSQDTHQPSRCGGCCSPRQWGQALGDVSNGGQPGQAGGDMFTGIYQMPP</sequence>
<dbReference type="EMBL" id="AK306465">
    <property type="protein sequence ID" value="BAK63459.1"/>
    <property type="molecule type" value="mRNA"/>
</dbReference>
<protein>
    <submittedName>
        <fullName evidence="2">PRKR interacting protein 1</fullName>
    </submittedName>
</protein>
<evidence type="ECO:0000313" key="2">
    <source>
        <dbReference type="EMBL" id="BAK63459.1"/>
    </source>
</evidence>